<protein>
    <submittedName>
        <fullName evidence="1">(rape) hypothetical protein</fullName>
    </submittedName>
</protein>
<dbReference type="Proteomes" id="UP001295469">
    <property type="component" value="Chromosome A03"/>
</dbReference>
<name>A0A816VQJ5_BRANA</name>
<reference evidence="1" key="1">
    <citation type="submission" date="2021-01" db="EMBL/GenBank/DDBJ databases">
        <authorList>
            <consortium name="Genoscope - CEA"/>
            <person name="William W."/>
        </authorList>
    </citation>
    <scope>NUCLEOTIDE SEQUENCE</scope>
</reference>
<evidence type="ECO:0000313" key="1">
    <source>
        <dbReference type="EMBL" id="CAF2126619.1"/>
    </source>
</evidence>
<feature type="non-terminal residue" evidence="1">
    <location>
        <position position="69"/>
    </location>
</feature>
<dbReference type="EMBL" id="HG994357">
    <property type="protein sequence ID" value="CAF2126619.1"/>
    <property type="molecule type" value="Genomic_DNA"/>
</dbReference>
<organism evidence="1">
    <name type="scientific">Brassica napus</name>
    <name type="common">Rape</name>
    <dbReference type="NCBI Taxonomy" id="3708"/>
    <lineage>
        <taxon>Eukaryota</taxon>
        <taxon>Viridiplantae</taxon>
        <taxon>Streptophyta</taxon>
        <taxon>Embryophyta</taxon>
        <taxon>Tracheophyta</taxon>
        <taxon>Spermatophyta</taxon>
        <taxon>Magnoliopsida</taxon>
        <taxon>eudicotyledons</taxon>
        <taxon>Gunneridae</taxon>
        <taxon>Pentapetalae</taxon>
        <taxon>rosids</taxon>
        <taxon>malvids</taxon>
        <taxon>Brassicales</taxon>
        <taxon>Brassicaceae</taxon>
        <taxon>Brassiceae</taxon>
        <taxon>Brassica</taxon>
    </lineage>
</organism>
<dbReference type="AlphaFoldDB" id="A0A816VQJ5"/>
<accession>A0A816VQJ5</accession>
<proteinExistence type="predicted"/>
<sequence>MRICSYVSSGAHTNGAIGNPVLGPYYHIVSFTAHDSSLQLRVKSSQGHDLKPIVAVESASCCVSFLFTR</sequence>
<gene>
    <name evidence="1" type="ORF">DARMORV10_A03P35080.1</name>
</gene>